<name>A0A2P2PI48_RHIMU</name>
<proteinExistence type="predicted"/>
<dbReference type="EMBL" id="GGEC01073946">
    <property type="protein sequence ID" value="MBX54430.1"/>
    <property type="molecule type" value="Transcribed_RNA"/>
</dbReference>
<accession>A0A2P2PI48</accession>
<protein>
    <submittedName>
        <fullName evidence="1">Uncharacterized protein</fullName>
    </submittedName>
</protein>
<reference evidence="1" key="1">
    <citation type="submission" date="2018-02" db="EMBL/GenBank/DDBJ databases">
        <title>Rhizophora mucronata_Transcriptome.</title>
        <authorList>
            <person name="Meera S.P."/>
            <person name="Sreeshan A."/>
            <person name="Augustine A."/>
        </authorList>
    </citation>
    <scope>NUCLEOTIDE SEQUENCE</scope>
    <source>
        <tissue evidence="1">Leaf</tissue>
    </source>
</reference>
<organism evidence="1">
    <name type="scientific">Rhizophora mucronata</name>
    <name type="common">Asiatic mangrove</name>
    <dbReference type="NCBI Taxonomy" id="61149"/>
    <lineage>
        <taxon>Eukaryota</taxon>
        <taxon>Viridiplantae</taxon>
        <taxon>Streptophyta</taxon>
        <taxon>Embryophyta</taxon>
        <taxon>Tracheophyta</taxon>
        <taxon>Spermatophyta</taxon>
        <taxon>Magnoliopsida</taxon>
        <taxon>eudicotyledons</taxon>
        <taxon>Gunneridae</taxon>
        <taxon>Pentapetalae</taxon>
        <taxon>rosids</taxon>
        <taxon>fabids</taxon>
        <taxon>Malpighiales</taxon>
        <taxon>Rhizophoraceae</taxon>
        <taxon>Rhizophora</taxon>
    </lineage>
</organism>
<dbReference type="AlphaFoldDB" id="A0A2P2PI48"/>
<evidence type="ECO:0000313" key="1">
    <source>
        <dbReference type="EMBL" id="MBX54430.1"/>
    </source>
</evidence>
<sequence>MHIACQEFEKHKLYKNYHHSTICYFTESGLMAKSRMFP</sequence>